<organism evidence="3 4">
    <name type="scientific">Altererythrobacter xiamenensis</name>
    <dbReference type="NCBI Taxonomy" id="1316679"/>
    <lineage>
        <taxon>Bacteria</taxon>
        <taxon>Pseudomonadati</taxon>
        <taxon>Pseudomonadota</taxon>
        <taxon>Alphaproteobacteria</taxon>
        <taxon>Sphingomonadales</taxon>
        <taxon>Erythrobacteraceae</taxon>
        <taxon>Altererythrobacter</taxon>
    </lineage>
</organism>
<evidence type="ECO:0000313" key="4">
    <source>
        <dbReference type="Proteomes" id="UP000194420"/>
    </source>
</evidence>
<feature type="domain" description="Carrier" evidence="2">
    <location>
        <begin position="33"/>
        <end position="117"/>
    </location>
</feature>
<feature type="region of interest" description="Disordered" evidence="1">
    <location>
        <begin position="1"/>
        <end position="33"/>
    </location>
</feature>
<dbReference type="InterPro" id="IPR009081">
    <property type="entry name" value="PP-bd_ACP"/>
</dbReference>
<protein>
    <submittedName>
        <fullName evidence="3">Phosphopantetheine attachment site</fullName>
    </submittedName>
</protein>
<gene>
    <name evidence="3" type="ORF">SAMN06297468_2857</name>
</gene>
<proteinExistence type="predicted"/>
<reference evidence="4" key="1">
    <citation type="submission" date="2017-04" db="EMBL/GenBank/DDBJ databases">
        <authorList>
            <person name="Varghese N."/>
            <person name="Submissions S."/>
        </authorList>
    </citation>
    <scope>NUCLEOTIDE SEQUENCE [LARGE SCALE GENOMIC DNA]</scope>
</reference>
<dbReference type="Proteomes" id="UP000194420">
    <property type="component" value="Unassembled WGS sequence"/>
</dbReference>
<evidence type="ECO:0000259" key="2">
    <source>
        <dbReference type="PROSITE" id="PS50075"/>
    </source>
</evidence>
<dbReference type="SUPFAM" id="SSF47336">
    <property type="entry name" value="ACP-like"/>
    <property type="match status" value="1"/>
</dbReference>
<sequence>MTQGIGFRMTGDTARSTDENAEGANAADSAVGPSRAQIDRELKSVLCDVLGLEPSVVAEFDNETGLFGHIPELDSMAVAGLLTEMEDRLDILIEDDDVDGEMLETYGGLLAFAEAKVIEG</sequence>
<name>A0A1Y6FI53_9SPHN</name>
<dbReference type="Gene3D" id="1.10.1200.10">
    <property type="entry name" value="ACP-like"/>
    <property type="match status" value="1"/>
</dbReference>
<dbReference type="PROSITE" id="PS50075">
    <property type="entry name" value="CARRIER"/>
    <property type="match status" value="1"/>
</dbReference>
<evidence type="ECO:0000256" key="1">
    <source>
        <dbReference type="SAM" id="MobiDB-lite"/>
    </source>
</evidence>
<dbReference type="AlphaFoldDB" id="A0A1Y6FI53"/>
<dbReference type="InterPro" id="IPR036736">
    <property type="entry name" value="ACP-like_sf"/>
</dbReference>
<keyword evidence="4" id="KW-1185">Reference proteome</keyword>
<dbReference type="EMBL" id="FXWG01000003">
    <property type="protein sequence ID" value="SMQ74678.1"/>
    <property type="molecule type" value="Genomic_DNA"/>
</dbReference>
<evidence type="ECO:0000313" key="3">
    <source>
        <dbReference type="EMBL" id="SMQ74678.1"/>
    </source>
</evidence>
<accession>A0A1Y6FI53</accession>